<dbReference type="PANTHER" id="PTHR43194:SF4">
    <property type="entry name" value="AB HYDROLASE-1 DOMAIN-CONTAINING PROTEIN"/>
    <property type="match status" value="1"/>
</dbReference>
<dbReference type="SUPFAM" id="SSF53474">
    <property type="entry name" value="alpha/beta-Hydrolases"/>
    <property type="match status" value="1"/>
</dbReference>
<dbReference type="AlphaFoldDB" id="A0A6S6WET0"/>
<gene>
    <name evidence="6" type="ORF">PTTW11_10226</name>
</gene>
<comment type="subcellular location">
    <subcellularLocation>
        <location evidence="1">Peroxisome</location>
    </subcellularLocation>
</comment>
<feature type="domain" description="AB hydrolase-1" evidence="5">
    <location>
        <begin position="79"/>
        <end position="379"/>
    </location>
</feature>
<comment type="similarity">
    <text evidence="2">Belongs to the AB hydrolase superfamily. AKT2 hydrolase family.</text>
</comment>
<evidence type="ECO:0000256" key="3">
    <source>
        <dbReference type="ARBA" id="ARBA00023026"/>
    </source>
</evidence>
<dbReference type="EMBL" id="HG992986">
    <property type="protein sequence ID" value="CAE7211883.1"/>
    <property type="molecule type" value="Genomic_DNA"/>
</dbReference>
<dbReference type="InterPro" id="IPR050228">
    <property type="entry name" value="Carboxylesterase_BioH"/>
</dbReference>
<dbReference type="GO" id="GO:0005777">
    <property type="term" value="C:peroxisome"/>
    <property type="evidence" value="ECO:0007669"/>
    <property type="project" value="UniProtKB-SubCell"/>
</dbReference>
<dbReference type="CDD" id="cd12809">
    <property type="entry name" value="Esterase_713_like-2"/>
    <property type="match status" value="1"/>
</dbReference>
<proteinExistence type="inferred from homology"/>
<sequence>MIFLQVLAFFAITATPQTINSTPHETPAIRSYFYVGGNYISDNKGGHIFANQMYVEKLSPISSPSTYNNNQTTPSPAPIILIHGQAQTGTNFLNKPSGDRGWASQFLEAGHTVYIIDQTLRGRSAWAPNLGATSPSTYSAEYIQSRLTATKRYNLWPQAKLHTQWPDSGVMGDPIFDAFYASNVQFILNATLQQAAVQTAGAALLDRIGVPAWLIGHSQGGLMPPLIADARPELVKGLVLLEPTGPPFRDAVFGNGPARNWGLADVPVSYEPSVTDPVVELVKEEVVLEPEVGMGGNPNATVACLLQAKSPAPRQLVNLRGLKVLVVTSESGFHAVYDQCTVAFLRQAGVVGAEHLRLEDVGFRGNGHFMFLEKNSEEIWEWVNGWMEKNS</sequence>
<protein>
    <submittedName>
        <fullName evidence="6">Alpha beta-hydrolase like protein</fullName>
    </submittedName>
</protein>
<dbReference type="PANTHER" id="PTHR43194">
    <property type="entry name" value="HYDROLASE ALPHA/BETA FOLD FAMILY"/>
    <property type="match status" value="1"/>
</dbReference>
<dbReference type="Gene3D" id="3.40.50.1820">
    <property type="entry name" value="alpha/beta hydrolase"/>
    <property type="match status" value="1"/>
</dbReference>
<evidence type="ECO:0000313" key="7">
    <source>
        <dbReference type="Proteomes" id="UP000472372"/>
    </source>
</evidence>
<evidence type="ECO:0000256" key="4">
    <source>
        <dbReference type="ARBA" id="ARBA00023140"/>
    </source>
</evidence>
<keyword evidence="4" id="KW-0576">Peroxisome</keyword>
<dbReference type="InterPro" id="IPR000073">
    <property type="entry name" value="AB_hydrolase_1"/>
</dbReference>
<evidence type="ECO:0000259" key="5">
    <source>
        <dbReference type="Pfam" id="PF12697"/>
    </source>
</evidence>
<accession>A0A6S6WET0</accession>
<organism evidence="6 7">
    <name type="scientific">Pyrenophora teres f. teres</name>
    <dbReference type="NCBI Taxonomy" id="97479"/>
    <lineage>
        <taxon>Eukaryota</taxon>
        <taxon>Fungi</taxon>
        <taxon>Dikarya</taxon>
        <taxon>Ascomycota</taxon>
        <taxon>Pezizomycotina</taxon>
        <taxon>Dothideomycetes</taxon>
        <taxon>Pleosporomycetidae</taxon>
        <taxon>Pleosporales</taxon>
        <taxon>Pleosporineae</taxon>
        <taxon>Pleosporaceae</taxon>
        <taxon>Pyrenophora</taxon>
    </lineage>
</organism>
<dbReference type="Pfam" id="PF12697">
    <property type="entry name" value="Abhydrolase_6"/>
    <property type="match status" value="1"/>
</dbReference>
<reference evidence="6" key="1">
    <citation type="submission" date="2021-02" db="EMBL/GenBank/DDBJ databases">
        <authorList>
            <person name="Syme A R."/>
            <person name="Syme A R."/>
            <person name="Moolhuijzen P."/>
        </authorList>
    </citation>
    <scope>NUCLEOTIDE SEQUENCE</scope>
    <source>
        <strain evidence="6">W1-1</strain>
    </source>
</reference>
<name>A0A6S6WET0_9PLEO</name>
<dbReference type="InterPro" id="IPR029058">
    <property type="entry name" value="AB_hydrolase_fold"/>
</dbReference>
<evidence type="ECO:0000256" key="2">
    <source>
        <dbReference type="ARBA" id="ARBA00005668"/>
    </source>
</evidence>
<evidence type="ECO:0000256" key="1">
    <source>
        <dbReference type="ARBA" id="ARBA00004275"/>
    </source>
</evidence>
<dbReference type="Proteomes" id="UP000472372">
    <property type="component" value="Chromosome 10"/>
</dbReference>
<keyword evidence="3" id="KW-0843">Virulence</keyword>
<evidence type="ECO:0000313" key="6">
    <source>
        <dbReference type="EMBL" id="CAE7211883.1"/>
    </source>
</evidence>